<protein>
    <submittedName>
        <fullName evidence="2">Uncharacterized protein</fullName>
    </submittedName>
</protein>
<keyword evidence="3" id="KW-1185">Reference proteome</keyword>
<keyword evidence="1" id="KW-0472">Membrane</keyword>
<proteinExistence type="predicted"/>
<dbReference type="EMBL" id="ANNX02000064">
    <property type="protein sequence ID" value="KYC34851.1"/>
    <property type="molecule type" value="Genomic_DNA"/>
</dbReference>
<keyword evidence="1" id="KW-1133">Transmembrane helix</keyword>
<reference evidence="2 3" key="1">
    <citation type="journal article" date="2013" name="Genome Biol. Evol.">
        <title>Genomes of Stigonematalean cyanobacteria (subsection V) and the evolution of oxygenic photosynthesis from prokaryotes to plastids.</title>
        <authorList>
            <person name="Dagan T."/>
            <person name="Roettger M."/>
            <person name="Stucken K."/>
            <person name="Landan G."/>
            <person name="Koch R."/>
            <person name="Major P."/>
            <person name="Gould S.B."/>
            <person name="Goremykin V.V."/>
            <person name="Rippka R."/>
            <person name="Tandeau de Marsac N."/>
            <person name="Gugger M."/>
            <person name="Lockhart P.J."/>
            <person name="Allen J.F."/>
            <person name="Brune I."/>
            <person name="Maus I."/>
            <person name="Puhler A."/>
            <person name="Martin W.F."/>
        </authorList>
    </citation>
    <scope>NUCLEOTIDE SEQUENCE [LARGE SCALE GENOMIC DNA]</scope>
    <source>
        <strain evidence="2 3">PCC 7110</strain>
    </source>
</reference>
<accession>A0A139WQZ0</accession>
<dbReference type="Proteomes" id="UP000076925">
    <property type="component" value="Unassembled WGS sequence"/>
</dbReference>
<name>A0A139WQZ0_9CYAN</name>
<dbReference type="RefSeq" id="WP_017741032.1">
    <property type="nucleotide sequence ID" value="NZ_KQ976355.1"/>
</dbReference>
<keyword evidence="1" id="KW-0812">Transmembrane</keyword>
<feature type="transmembrane region" description="Helical" evidence="1">
    <location>
        <begin position="12"/>
        <end position="31"/>
    </location>
</feature>
<gene>
    <name evidence="2" type="ORF">WA1_49925</name>
</gene>
<sequence>MLVGRDWQDIGQLFFIGLVVGMIMLVGTQGVNASVKNLEIANSSVSGEACLPITPLQGWHRDFD</sequence>
<evidence type="ECO:0000313" key="3">
    <source>
        <dbReference type="Proteomes" id="UP000076925"/>
    </source>
</evidence>
<organism evidence="2 3">
    <name type="scientific">Scytonema hofmannii PCC 7110</name>
    <dbReference type="NCBI Taxonomy" id="128403"/>
    <lineage>
        <taxon>Bacteria</taxon>
        <taxon>Bacillati</taxon>
        <taxon>Cyanobacteriota</taxon>
        <taxon>Cyanophyceae</taxon>
        <taxon>Nostocales</taxon>
        <taxon>Scytonemataceae</taxon>
        <taxon>Scytonema</taxon>
    </lineage>
</organism>
<evidence type="ECO:0000256" key="1">
    <source>
        <dbReference type="SAM" id="Phobius"/>
    </source>
</evidence>
<comment type="caution">
    <text evidence="2">The sequence shown here is derived from an EMBL/GenBank/DDBJ whole genome shotgun (WGS) entry which is preliminary data.</text>
</comment>
<dbReference type="AlphaFoldDB" id="A0A139WQZ0"/>
<evidence type="ECO:0000313" key="2">
    <source>
        <dbReference type="EMBL" id="KYC34851.1"/>
    </source>
</evidence>